<evidence type="ECO:0000256" key="6">
    <source>
        <dbReference type="ARBA" id="ARBA00023077"/>
    </source>
</evidence>
<dbReference type="PANTHER" id="PTHR30442">
    <property type="entry name" value="IRON III DICITRATE TRANSPORT PROTEIN FECA"/>
    <property type="match status" value="1"/>
</dbReference>
<name>A0ABU9D938_9PROT</name>
<organism evidence="16 17">
    <name type="scientific">Thermithiobacillus plumbiphilus</name>
    <dbReference type="NCBI Taxonomy" id="1729899"/>
    <lineage>
        <taxon>Bacteria</taxon>
        <taxon>Pseudomonadati</taxon>
        <taxon>Pseudomonadota</taxon>
        <taxon>Acidithiobacillia</taxon>
        <taxon>Acidithiobacillales</taxon>
        <taxon>Thermithiobacillaceae</taxon>
        <taxon>Thermithiobacillus</taxon>
    </lineage>
</organism>
<keyword evidence="17" id="KW-1185">Reference proteome</keyword>
<dbReference type="InterPro" id="IPR010105">
    <property type="entry name" value="TonB_sidphr_rcpt"/>
</dbReference>
<evidence type="ECO:0000256" key="11">
    <source>
        <dbReference type="RuleBase" id="RU003357"/>
    </source>
</evidence>
<dbReference type="Gene3D" id="2.170.130.10">
    <property type="entry name" value="TonB-dependent receptor, plug domain"/>
    <property type="match status" value="1"/>
</dbReference>
<keyword evidence="13" id="KW-0732">Signal</keyword>
<accession>A0ABU9D938</accession>
<feature type="domain" description="TonB-dependent receptor plug" evidence="15">
    <location>
        <begin position="76"/>
        <end position="187"/>
    </location>
</feature>
<keyword evidence="8 16" id="KW-0675">Receptor</keyword>
<evidence type="ECO:0000256" key="9">
    <source>
        <dbReference type="ARBA" id="ARBA00023237"/>
    </source>
</evidence>
<feature type="chain" id="PRO_5046041911" evidence="13">
    <location>
        <begin position="31"/>
        <end position="711"/>
    </location>
</feature>
<comment type="similarity">
    <text evidence="2 10 11">Belongs to the TonB-dependent receptor family.</text>
</comment>
<dbReference type="NCBIfam" id="TIGR01783">
    <property type="entry name" value="TonB-siderophor"/>
    <property type="match status" value="1"/>
</dbReference>
<evidence type="ECO:0000256" key="7">
    <source>
        <dbReference type="ARBA" id="ARBA00023136"/>
    </source>
</evidence>
<dbReference type="InterPro" id="IPR012910">
    <property type="entry name" value="Plug_dom"/>
</dbReference>
<evidence type="ECO:0000256" key="3">
    <source>
        <dbReference type="ARBA" id="ARBA00022448"/>
    </source>
</evidence>
<sequence>MRVFSKPATRVATPLALAISAALGAMPVYGQEGSKTDDKKVQTSQAQNTTKAEGSTRLQAVTVSSDWLGVPTEKSVKTYPGARDVVTETELHQSGSRTVEDALRLVPGVRTSDETGVGTLPNIGIRGLNPMRTEQTMILVDGIPVTLAPYGQTGMSLFPLTMETVDRIDVARGGVAVHYGPNNVGGVVNFITRPIPQKMTIGARENLTISENGHVLTDTFARVGGFVSDRFGIQLMANRIDGQSYREHSDTKVNNLMLDADWFPSDSTEIKGRLQYYDADTELPGALTPEAYEQDREQSTRPYDFFKGDTVRGSLVFNKTFANQSEFSWTNFGHRSERIFGFASVPAGGMASTPANAVLTSPRNYWVFGTEPRYTFNLNAGAKQKIMLGARYMREEVDYVVDRRDLSSGAYTVPQDRRFENNAYAAFASDTFSLLNDRLKVTPGVRYESVNLYFRNNNNGAENRNPTRDWLPGLDIGYQASDKLFVFANYHESLRPVQFVHIALGGDFVSERANNYEAGLRLTPVRGLDTTLTYFRFDFDNKIELNAGSFRNLGKARHQGVETELNWSPAALAGLDLQASYTYLDTEQLSAGENKGKDLPFASRHQFTTMANYRAGTFNWNVNGSYFSSAFTDAANTETENDSGSAGEIPAYWLWNAQVSKDFRLNNTPMQIGLGVNNIFDEDYYFRGVDYSFGRMPGLGRSYLLKLGVNI</sequence>
<keyword evidence="6 11" id="KW-0798">TonB box</keyword>
<dbReference type="EMBL" id="JBBPCO010000009">
    <property type="protein sequence ID" value="MEK8090039.1"/>
    <property type="molecule type" value="Genomic_DNA"/>
</dbReference>
<proteinExistence type="inferred from homology"/>
<dbReference type="InterPro" id="IPR037066">
    <property type="entry name" value="Plug_dom_sf"/>
</dbReference>
<feature type="region of interest" description="Disordered" evidence="12">
    <location>
        <begin position="31"/>
        <end position="55"/>
    </location>
</feature>
<evidence type="ECO:0000256" key="8">
    <source>
        <dbReference type="ARBA" id="ARBA00023170"/>
    </source>
</evidence>
<evidence type="ECO:0000256" key="2">
    <source>
        <dbReference type="ARBA" id="ARBA00009810"/>
    </source>
</evidence>
<dbReference type="Pfam" id="PF07715">
    <property type="entry name" value="Plug"/>
    <property type="match status" value="1"/>
</dbReference>
<dbReference type="InterPro" id="IPR000531">
    <property type="entry name" value="Beta-barrel_TonB"/>
</dbReference>
<evidence type="ECO:0000256" key="5">
    <source>
        <dbReference type="ARBA" id="ARBA00022692"/>
    </source>
</evidence>
<dbReference type="InterPro" id="IPR036942">
    <property type="entry name" value="Beta-barrel_TonB_sf"/>
</dbReference>
<dbReference type="RefSeq" id="WP_341371096.1">
    <property type="nucleotide sequence ID" value="NZ_JBBPCO010000009.1"/>
</dbReference>
<evidence type="ECO:0000313" key="17">
    <source>
        <dbReference type="Proteomes" id="UP001446205"/>
    </source>
</evidence>
<dbReference type="PROSITE" id="PS52016">
    <property type="entry name" value="TONB_DEPENDENT_REC_3"/>
    <property type="match status" value="1"/>
</dbReference>
<keyword evidence="4 10" id="KW-1134">Transmembrane beta strand</keyword>
<evidence type="ECO:0000256" key="10">
    <source>
        <dbReference type="PROSITE-ProRule" id="PRU01360"/>
    </source>
</evidence>
<keyword evidence="5 10" id="KW-0812">Transmembrane</keyword>
<dbReference type="PANTHER" id="PTHR30442:SF0">
    <property type="entry name" value="FE(3+) DICITRATE TRANSPORT PROTEIN FECA"/>
    <property type="match status" value="1"/>
</dbReference>
<evidence type="ECO:0000256" key="1">
    <source>
        <dbReference type="ARBA" id="ARBA00004571"/>
    </source>
</evidence>
<evidence type="ECO:0000256" key="4">
    <source>
        <dbReference type="ARBA" id="ARBA00022452"/>
    </source>
</evidence>
<protein>
    <submittedName>
        <fullName evidence="16">TonB-dependent siderophore receptor</fullName>
    </submittedName>
</protein>
<keyword evidence="9 10" id="KW-0998">Cell outer membrane</keyword>
<comment type="caution">
    <text evidence="16">The sequence shown here is derived from an EMBL/GenBank/DDBJ whole genome shotgun (WGS) entry which is preliminary data.</text>
</comment>
<gene>
    <name evidence="16" type="ORF">WOB96_09690</name>
</gene>
<dbReference type="Gene3D" id="2.40.170.20">
    <property type="entry name" value="TonB-dependent receptor, beta-barrel domain"/>
    <property type="match status" value="1"/>
</dbReference>
<evidence type="ECO:0000313" key="16">
    <source>
        <dbReference type="EMBL" id="MEK8090039.1"/>
    </source>
</evidence>
<keyword evidence="7 10" id="KW-0472">Membrane</keyword>
<dbReference type="Proteomes" id="UP001446205">
    <property type="component" value="Unassembled WGS sequence"/>
</dbReference>
<reference evidence="16 17" key="1">
    <citation type="submission" date="2024-04" db="EMBL/GenBank/DDBJ databases">
        <authorList>
            <person name="Abashina T."/>
            <person name="Shaikin A."/>
        </authorList>
    </citation>
    <scope>NUCLEOTIDE SEQUENCE [LARGE SCALE GENOMIC DNA]</scope>
    <source>
        <strain evidence="16 17">AAFK</strain>
    </source>
</reference>
<feature type="compositionally biased region" description="Polar residues" evidence="12">
    <location>
        <begin position="42"/>
        <end position="55"/>
    </location>
</feature>
<evidence type="ECO:0000259" key="14">
    <source>
        <dbReference type="Pfam" id="PF00593"/>
    </source>
</evidence>
<evidence type="ECO:0000256" key="13">
    <source>
        <dbReference type="SAM" id="SignalP"/>
    </source>
</evidence>
<dbReference type="SUPFAM" id="SSF56935">
    <property type="entry name" value="Porins"/>
    <property type="match status" value="1"/>
</dbReference>
<keyword evidence="3 10" id="KW-0813">Transport</keyword>
<evidence type="ECO:0000259" key="15">
    <source>
        <dbReference type="Pfam" id="PF07715"/>
    </source>
</evidence>
<dbReference type="CDD" id="cd01347">
    <property type="entry name" value="ligand_gated_channel"/>
    <property type="match status" value="1"/>
</dbReference>
<feature type="domain" description="TonB-dependent receptor-like beta-barrel" evidence="14">
    <location>
        <begin position="265"/>
        <end position="679"/>
    </location>
</feature>
<comment type="subcellular location">
    <subcellularLocation>
        <location evidence="1 10">Cell outer membrane</location>
        <topology evidence="1 10">Multi-pass membrane protein</topology>
    </subcellularLocation>
</comment>
<feature type="signal peptide" evidence="13">
    <location>
        <begin position="1"/>
        <end position="30"/>
    </location>
</feature>
<evidence type="ECO:0000256" key="12">
    <source>
        <dbReference type="SAM" id="MobiDB-lite"/>
    </source>
</evidence>
<dbReference type="InterPro" id="IPR039426">
    <property type="entry name" value="TonB-dep_rcpt-like"/>
</dbReference>
<dbReference type="Pfam" id="PF00593">
    <property type="entry name" value="TonB_dep_Rec_b-barrel"/>
    <property type="match status" value="1"/>
</dbReference>